<evidence type="ECO:0008006" key="4">
    <source>
        <dbReference type="Google" id="ProtNLM"/>
    </source>
</evidence>
<dbReference type="RefSeq" id="WP_104811645.1">
    <property type="nucleotide sequence ID" value="NZ_MQUB01000001.1"/>
</dbReference>
<keyword evidence="1" id="KW-1133">Transmembrane helix</keyword>
<dbReference type="Proteomes" id="UP000239800">
    <property type="component" value="Unassembled WGS sequence"/>
</dbReference>
<reference evidence="2 3" key="1">
    <citation type="submission" date="2016-11" db="EMBL/GenBank/DDBJ databases">
        <title>Trade-off between light-utilization and light-protection in marine flavobacteria.</title>
        <authorList>
            <person name="Kumagai Y."/>
        </authorList>
    </citation>
    <scope>NUCLEOTIDE SEQUENCE [LARGE SCALE GENOMIC DNA]</scope>
    <source>
        <strain evidence="2 3">NBRC 107741</strain>
    </source>
</reference>
<feature type="transmembrane region" description="Helical" evidence="1">
    <location>
        <begin position="377"/>
        <end position="400"/>
    </location>
</feature>
<gene>
    <name evidence="2" type="ORF">BST85_01495</name>
</gene>
<dbReference type="EMBL" id="MQUB01000001">
    <property type="protein sequence ID" value="PQB03722.1"/>
    <property type="molecule type" value="Genomic_DNA"/>
</dbReference>
<comment type="caution">
    <text evidence="2">The sequence shown here is derived from an EMBL/GenBank/DDBJ whole genome shotgun (WGS) entry which is preliminary data.</text>
</comment>
<evidence type="ECO:0000313" key="3">
    <source>
        <dbReference type="Proteomes" id="UP000239800"/>
    </source>
</evidence>
<evidence type="ECO:0000313" key="2">
    <source>
        <dbReference type="EMBL" id="PQB03722.1"/>
    </source>
</evidence>
<feature type="transmembrane region" description="Helical" evidence="1">
    <location>
        <begin position="310"/>
        <end position="332"/>
    </location>
</feature>
<name>A0A2S7KM93_9FLAO</name>
<dbReference type="Pfam" id="PF12412">
    <property type="entry name" value="DUF3667"/>
    <property type="match status" value="1"/>
</dbReference>
<dbReference type="AlphaFoldDB" id="A0A2S7KM93"/>
<feature type="transmembrane region" description="Helical" evidence="1">
    <location>
        <begin position="286"/>
        <end position="303"/>
    </location>
</feature>
<keyword evidence="1" id="KW-0812">Transmembrane</keyword>
<dbReference type="InterPro" id="IPR022134">
    <property type="entry name" value="DUF3667"/>
</dbReference>
<keyword evidence="1" id="KW-0472">Membrane</keyword>
<evidence type="ECO:0000256" key="1">
    <source>
        <dbReference type="SAM" id="Phobius"/>
    </source>
</evidence>
<dbReference type="OrthoDB" id="675873at2"/>
<proteinExistence type="predicted"/>
<sequence>MSENKSVIKNSRKAEKFRGAECLNCGHPLDLTDRYCSYCSQMNTTKPLTLSDFFGEFIGSIITYDSRFRYTLKDLLLKPGTISRNYVDGSRLKYANPFRFFLSVSIIYFLVQSLITLITGENQLFNDQADPNFQGITITPTEDGNFELAAKDVQDSVKLDSVLRTQVADVDSILRANNIPVNTNLNGKDININPFTIGKDSVDSYTYYSEQSLDSLGFFERNFKRFWLYRNFYQATGIVNSTVALDSLKHDNTRYHRWAYDKNQALERIEEKPGEFAQYLLEKTPFFVFFFAPIYALFFWLIYSKKKHTYMAHLVFIFHIFSFIFLAMLISILPDTLIGYDIFSSVLFGLIGPFYFYKAMRNFYKQNRLITLIKFVFLNWVFFVSATIAALIFFAITAALY</sequence>
<feature type="transmembrane region" description="Helical" evidence="1">
    <location>
        <begin position="100"/>
        <end position="118"/>
    </location>
</feature>
<feature type="transmembrane region" description="Helical" evidence="1">
    <location>
        <begin position="338"/>
        <end position="357"/>
    </location>
</feature>
<organism evidence="2 3">
    <name type="scientific">Aureitalea marina</name>
    <dbReference type="NCBI Taxonomy" id="930804"/>
    <lineage>
        <taxon>Bacteria</taxon>
        <taxon>Pseudomonadati</taxon>
        <taxon>Bacteroidota</taxon>
        <taxon>Flavobacteriia</taxon>
        <taxon>Flavobacteriales</taxon>
        <taxon>Flavobacteriaceae</taxon>
        <taxon>Aureitalea</taxon>
    </lineage>
</organism>
<keyword evidence="3" id="KW-1185">Reference proteome</keyword>
<accession>A0A2S7KM93</accession>
<protein>
    <recommendedName>
        <fullName evidence="4">DUF3667 domain-containing protein</fullName>
    </recommendedName>
</protein>